<dbReference type="SUPFAM" id="SSF56112">
    <property type="entry name" value="Protein kinase-like (PK-like)"/>
    <property type="match status" value="1"/>
</dbReference>
<dbReference type="Pfam" id="PF00069">
    <property type="entry name" value="Pkinase"/>
    <property type="match status" value="1"/>
</dbReference>
<dbReference type="PROSITE" id="PS50011">
    <property type="entry name" value="PROTEIN_KINASE_DOM"/>
    <property type="match status" value="1"/>
</dbReference>
<feature type="region of interest" description="Disordered" evidence="5">
    <location>
        <begin position="295"/>
        <end position="331"/>
    </location>
</feature>
<dbReference type="Proteomes" id="UP000234323">
    <property type="component" value="Unassembled WGS sequence"/>
</dbReference>
<keyword evidence="2" id="KW-0547">Nucleotide-binding</keyword>
<evidence type="ECO:0000259" key="6">
    <source>
        <dbReference type="PROSITE" id="PS50011"/>
    </source>
</evidence>
<feature type="compositionally biased region" description="Polar residues" evidence="5">
    <location>
        <begin position="295"/>
        <end position="306"/>
    </location>
</feature>
<keyword evidence="4" id="KW-0067">ATP-binding</keyword>
<protein>
    <submittedName>
        <fullName evidence="7">Kinase-like protein</fullName>
    </submittedName>
</protein>
<evidence type="ECO:0000256" key="4">
    <source>
        <dbReference type="ARBA" id="ARBA00022840"/>
    </source>
</evidence>
<dbReference type="GO" id="GO:0005524">
    <property type="term" value="F:ATP binding"/>
    <property type="evidence" value="ECO:0007669"/>
    <property type="project" value="UniProtKB-KW"/>
</dbReference>
<dbReference type="InterPro" id="IPR000719">
    <property type="entry name" value="Prot_kinase_dom"/>
</dbReference>
<accession>A0A2I1H145</accession>
<dbReference type="PANTHER" id="PTHR44329">
    <property type="entry name" value="SERINE/THREONINE-PROTEIN KINASE TNNI3K-RELATED"/>
    <property type="match status" value="1"/>
</dbReference>
<dbReference type="VEuPathDB" id="FungiDB:RhiirFUN_001790"/>
<dbReference type="InterPro" id="IPR051681">
    <property type="entry name" value="Ser/Thr_Kinases-Pseudokinases"/>
</dbReference>
<dbReference type="VEuPathDB" id="FungiDB:FUN_023675"/>
<dbReference type="GO" id="GO:0004674">
    <property type="term" value="F:protein serine/threonine kinase activity"/>
    <property type="evidence" value="ECO:0007669"/>
    <property type="project" value="TreeGrafter"/>
</dbReference>
<dbReference type="PANTHER" id="PTHR44329:SF288">
    <property type="entry name" value="MITOGEN-ACTIVATED PROTEIN KINASE KINASE KINASE 20"/>
    <property type="match status" value="1"/>
</dbReference>
<dbReference type="InterPro" id="IPR011009">
    <property type="entry name" value="Kinase-like_dom_sf"/>
</dbReference>
<sequence>MSNTKLRLEGCNTKSRLKILLDNEIVQNFTEIASGGSALVYNVYWKSTSRFAIKKYKSFNKEAIINEIYLTGMVNPHQNIIQFYGVTKLKDEINYSLVLEYADSGTLRNYLRNITITFKWMNQLRFAKEIASAISWLHDDKEIIHGDLHPNNILIHKDTIKLADFGRSCQKGSANHTEAACGVIPYMDPKFFEENHSYHLTEKSDIYGLGVLFWELTSRLSPFDFENKNKLEIIQIKQDILNGKREIPIPNTNDKFVSLYKECWRHNPDERPSICKVIEVLDNINPIDLVVPKNNNVSTDLNSNKSESTENEDSDLPSCEEYDINSDRYNI</sequence>
<dbReference type="AlphaFoldDB" id="A0A2I1H145"/>
<dbReference type="Gene3D" id="1.10.510.10">
    <property type="entry name" value="Transferase(Phosphotransferase) domain 1"/>
    <property type="match status" value="1"/>
</dbReference>
<evidence type="ECO:0000313" key="8">
    <source>
        <dbReference type="Proteomes" id="UP000234323"/>
    </source>
</evidence>
<keyword evidence="1" id="KW-0808">Transferase</keyword>
<feature type="domain" description="Protein kinase" evidence="6">
    <location>
        <begin position="26"/>
        <end position="284"/>
    </location>
</feature>
<dbReference type="VEuPathDB" id="FungiDB:RhiirA1_511432"/>
<comment type="caution">
    <text evidence="7">The sequence shown here is derived from an EMBL/GenBank/DDBJ whole genome shotgun (WGS) entry which is preliminary data.</text>
</comment>
<evidence type="ECO:0000256" key="5">
    <source>
        <dbReference type="SAM" id="MobiDB-lite"/>
    </source>
</evidence>
<evidence type="ECO:0000256" key="1">
    <source>
        <dbReference type="ARBA" id="ARBA00022679"/>
    </source>
</evidence>
<feature type="compositionally biased region" description="Acidic residues" evidence="5">
    <location>
        <begin position="309"/>
        <end position="324"/>
    </location>
</feature>
<dbReference type="EMBL" id="LLXI01001231">
    <property type="protein sequence ID" value="PKY52577.1"/>
    <property type="molecule type" value="Genomic_DNA"/>
</dbReference>
<reference evidence="7 8" key="1">
    <citation type="submission" date="2015-10" db="EMBL/GenBank/DDBJ databases">
        <title>Genome analyses suggest a sexual origin of heterokaryosis in a supposedly ancient asexual fungus.</title>
        <authorList>
            <person name="Ropars J."/>
            <person name="Sedzielewska K."/>
            <person name="Noel J."/>
            <person name="Charron P."/>
            <person name="Farinelli L."/>
            <person name="Marton T."/>
            <person name="Kruger M."/>
            <person name="Pelin A."/>
            <person name="Brachmann A."/>
            <person name="Corradi N."/>
        </authorList>
    </citation>
    <scope>NUCLEOTIDE SEQUENCE [LARGE SCALE GENOMIC DNA]</scope>
    <source>
        <strain evidence="7 8">A4</strain>
    </source>
</reference>
<organism evidence="7 8">
    <name type="scientific">Rhizophagus irregularis</name>
    <dbReference type="NCBI Taxonomy" id="588596"/>
    <lineage>
        <taxon>Eukaryota</taxon>
        <taxon>Fungi</taxon>
        <taxon>Fungi incertae sedis</taxon>
        <taxon>Mucoromycota</taxon>
        <taxon>Glomeromycotina</taxon>
        <taxon>Glomeromycetes</taxon>
        <taxon>Glomerales</taxon>
        <taxon>Glomeraceae</taxon>
        <taxon>Rhizophagus</taxon>
    </lineage>
</organism>
<proteinExistence type="predicted"/>
<keyword evidence="3 7" id="KW-0418">Kinase</keyword>
<gene>
    <name evidence="7" type="ORF">RhiirA4_447311</name>
</gene>
<evidence type="ECO:0000256" key="2">
    <source>
        <dbReference type="ARBA" id="ARBA00022741"/>
    </source>
</evidence>
<name>A0A2I1H145_9GLOM</name>
<keyword evidence="8" id="KW-1185">Reference proteome</keyword>
<evidence type="ECO:0000313" key="7">
    <source>
        <dbReference type="EMBL" id="PKY52577.1"/>
    </source>
</evidence>
<evidence type="ECO:0000256" key="3">
    <source>
        <dbReference type="ARBA" id="ARBA00022777"/>
    </source>
</evidence>